<keyword evidence="2" id="KW-1003">Cell membrane</keyword>
<keyword evidence="5 6" id="KW-0472">Membrane</keyword>
<evidence type="ECO:0000256" key="6">
    <source>
        <dbReference type="SAM" id="Phobius"/>
    </source>
</evidence>
<feature type="transmembrane region" description="Helical" evidence="6">
    <location>
        <begin position="607"/>
        <end position="628"/>
    </location>
</feature>
<dbReference type="InterPro" id="IPR036259">
    <property type="entry name" value="MFS_trans_sf"/>
</dbReference>
<keyword evidence="9" id="KW-1185">Reference proteome</keyword>
<reference evidence="9" key="1">
    <citation type="submission" date="2014-09" db="EMBL/GenBank/DDBJ databases">
        <authorList>
            <person name="Hjerde E."/>
        </authorList>
    </citation>
    <scope>NUCLEOTIDE SEQUENCE [LARGE SCALE GENOMIC DNA]</scope>
    <source>
        <strain evidence="9">06/09/139</strain>
    </source>
</reference>
<dbReference type="EMBL" id="LN554847">
    <property type="protein sequence ID" value="CED57636.1"/>
    <property type="molecule type" value="Genomic_DNA"/>
</dbReference>
<feature type="transmembrane region" description="Helical" evidence="6">
    <location>
        <begin position="679"/>
        <end position="699"/>
    </location>
</feature>
<dbReference type="AlphaFoldDB" id="A0A090I7S1"/>
<evidence type="ECO:0000313" key="9">
    <source>
        <dbReference type="Proteomes" id="UP000032427"/>
    </source>
</evidence>
<dbReference type="SUPFAM" id="SSF103473">
    <property type="entry name" value="MFS general substrate transporter"/>
    <property type="match status" value="1"/>
</dbReference>
<keyword evidence="3 6" id="KW-0812">Transmembrane</keyword>
<sequence length="732" mass="80051">MEMIKQHSRLVLGAMLVVFSLSLIFVVGYAQALKSYQQQSRDAVLSQTEAARIGIEQILSSGVPLQDIAGIEKVLSPIVLSDRSVVDIRVISGKQELYRYKTDALEGSLITIPLSNKFTQVGAIEVLLSNEEVKKEIAKRFQPMMWLVVFLVIGFIFMILRTENRKIYFTAFGVVFFAMSVSVMLLVGALYKSGLENKANSMANIVTQRLAPVLTLGIAPQRVSGMDQMLDNFRSSNQEVSSILVEHQTEVIAYSNAEHNMMLVENLAEFPIIDTLGNQVTIAFDPKMLLVQFLEILKNFAILFAGCAFICFAFIRLLSREETQSHSDLVLAQVKPLLLVTVLMEALMAPLLPQYLTEIAISNGGTEAWSSYFFTLYFVGFASSLLPASRLVELFDIRRVLAAGIVLSSLGCVLLASDNHLSTVLIARFISGVGQAVIFISAQGYILRFSDKSNKTQAAGIIVFCFNAGFISGAAIGALLADTLGIQGIFMMSAFVGVLMFLFSLVLPSMRIKNKEHGSLFNSMKLMMHDSMQLIRIPSFMRTMLLVGIPTKMVLTGVVFFAVPILLSQKGVSKESIGQVMMAYAFSVLFISDKISPLIDKLGSSKWALCLGNMIAAISLLILGSAFSMVESNYFVLIATVSMLVMGISHGLINAPVVTHVVSTVQGKSANSVAATYRFLERIGHVLGAVIVGQLLASYGQQDAFWLLGAFFGLAGIVMWFSDRSVNKEVLS</sequence>
<feature type="transmembrane region" description="Helical" evidence="6">
    <location>
        <begin position="486"/>
        <end position="507"/>
    </location>
</feature>
<feature type="transmembrane region" description="Helical" evidence="6">
    <location>
        <begin position="544"/>
        <end position="565"/>
    </location>
</feature>
<dbReference type="STRING" id="80852.AWOD_II_1017"/>
<feature type="transmembrane region" description="Helical" evidence="6">
    <location>
        <begin position="458"/>
        <end position="480"/>
    </location>
</feature>
<feature type="transmembrane region" description="Helical" evidence="6">
    <location>
        <begin position="705"/>
        <end position="722"/>
    </location>
</feature>
<evidence type="ECO:0000259" key="7">
    <source>
        <dbReference type="PROSITE" id="PS50850"/>
    </source>
</evidence>
<feature type="transmembrane region" description="Helical" evidence="6">
    <location>
        <begin position="296"/>
        <end position="315"/>
    </location>
</feature>
<name>A0A090I7S1_9GAMM</name>
<proteinExistence type="predicted"/>
<accession>A0A090I7S1</accession>
<feature type="transmembrane region" description="Helical" evidence="6">
    <location>
        <begin position="143"/>
        <end position="160"/>
    </location>
</feature>
<dbReference type="GO" id="GO:0005886">
    <property type="term" value="C:plasma membrane"/>
    <property type="evidence" value="ECO:0007669"/>
    <property type="project" value="UniProtKB-SubCell"/>
</dbReference>
<dbReference type="InterPro" id="IPR020846">
    <property type="entry name" value="MFS_dom"/>
</dbReference>
<feature type="domain" description="Major facilitator superfamily (MFS) profile" evidence="7">
    <location>
        <begin position="330"/>
        <end position="727"/>
    </location>
</feature>
<dbReference type="PANTHER" id="PTHR43124">
    <property type="entry name" value="PURINE EFFLUX PUMP PBUE"/>
    <property type="match status" value="1"/>
</dbReference>
<protein>
    <submittedName>
        <fullName evidence="8">Putative type VI secretion protein, MFS transporter VtsB</fullName>
    </submittedName>
</protein>
<dbReference type="InterPro" id="IPR050189">
    <property type="entry name" value="MFS_Efflux_Transporters"/>
</dbReference>
<dbReference type="PATRIC" id="fig|80852.17.peg.3817"/>
<dbReference type="Pfam" id="PF07690">
    <property type="entry name" value="MFS_1"/>
    <property type="match status" value="1"/>
</dbReference>
<feature type="transmembrane region" description="Helical" evidence="6">
    <location>
        <begin position="368"/>
        <end position="388"/>
    </location>
</feature>
<dbReference type="InterPro" id="IPR011701">
    <property type="entry name" value="MFS"/>
</dbReference>
<organism evidence="8 9">
    <name type="scientific">Aliivibrio wodanis</name>
    <dbReference type="NCBI Taxonomy" id="80852"/>
    <lineage>
        <taxon>Bacteria</taxon>
        <taxon>Pseudomonadati</taxon>
        <taxon>Pseudomonadota</taxon>
        <taxon>Gammaproteobacteria</taxon>
        <taxon>Vibrionales</taxon>
        <taxon>Vibrionaceae</taxon>
        <taxon>Aliivibrio</taxon>
    </lineage>
</organism>
<dbReference type="GO" id="GO:0022857">
    <property type="term" value="F:transmembrane transporter activity"/>
    <property type="evidence" value="ECO:0007669"/>
    <property type="project" value="InterPro"/>
</dbReference>
<dbReference type="KEGG" id="awd:AWOD_II_1017"/>
<dbReference type="PROSITE" id="PS50850">
    <property type="entry name" value="MFS"/>
    <property type="match status" value="1"/>
</dbReference>
<feature type="transmembrane region" description="Helical" evidence="6">
    <location>
        <begin position="634"/>
        <end position="658"/>
    </location>
</feature>
<feature type="transmembrane region" description="Helical" evidence="6">
    <location>
        <begin position="167"/>
        <end position="191"/>
    </location>
</feature>
<evidence type="ECO:0000256" key="2">
    <source>
        <dbReference type="ARBA" id="ARBA00022475"/>
    </source>
</evidence>
<evidence type="ECO:0000313" key="8">
    <source>
        <dbReference type="EMBL" id="CED57636.1"/>
    </source>
</evidence>
<feature type="transmembrane region" description="Helical" evidence="6">
    <location>
        <begin position="336"/>
        <end position="356"/>
    </location>
</feature>
<keyword evidence="4 6" id="KW-1133">Transmembrane helix</keyword>
<feature type="transmembrane region" description="Helical" evidence="6">
    <location>
        <begin position="577"/>
        <end position="595"/>
    </location>
</feature>
<feature type="transmembrane region" description="Helical" evidence="6">
    <location>
        <begin position="423"/>
        <end position="446"/>
    </location>
</feature>
<evidence type="ECO:0000256" key="4">
    <source>
        <dbReference type="ARBA" id="ARBA00022989"/>
    </source>
</evidence>
<dbReference type="HOGENOM" id="CLU_380745_0_0_6"/>
<gene>
    <name evidence="8" type="primary">vtsB</name>
    <name evidence="8" type="ORF">AWOD_II_1017</name>
</gene>
<dbReference type="Proteomes" id="UP000032427">
    <property type="component" value="Chromosome 2"/>
</dbReference>
<dbReference type="Gene3D" id="1.20.1250.20">
    <property type="entry name" value="MFS general substrate transporter like domains"/>
    <property type="match status" value="1"/>
</dbReference>
<dbReference type="PANTHER" id="PTHR43124:SF3">
    <property type="entry name" value="CHLORAMPHENICOL EFFLUX PUMP RV0191"/>
    <property type="match status" value="1"/>
</dbReference>
<evidence type="ECO:0000256" key="5">
    <source>
        <dbReference type="ARBA" id="ARBA00023136"/>
    </source>
</evidence>
<evidence type="ECO:0000256" key="1">
    <source>
        <dbReference type="ARBA" id="ARBA00004651"/>
    </source>
</evidence>
<dbReference type="OrthoDB" id="8455980at2"/>
<comment type="subcellular location">
    <subcellularLocation>
        <location evidence="1">Cell membrane</location>
        <topology evidence="1">Multi-pass membrane protein</topology>
    </subcellularLocation>
</comment>
<evidence type="ECO:0000256" key="3">
    <source>
        <dbReference type="ARBA" id="ARBA00022692"/>
    </source>
</evidence>
<feature type="transmembrane region" description="Helical" evidence="6">
    <location>
        <begin position="400"/>
        <end position="417"/>
    </location>
</feature>